<keyword evidence="2" id="KW-0732">Signal</keyword>
<accession>A0A1H7NM05</accession>
<keyword evidence="4" id="KW-1185">Reference proteome</keyword>
<evidence type="ECO:0000256" key="2">
    <source>
        <dbReference type="SAM" id="SignalP"/>
    </source>
</evidence>
<name>A0A1H7NM05_9PROT</name>
<dbReference type="RefSeq" id="WP_090828858.1">
    <property type="nucleotide sequence ID" value="NZ_FOBH01000007.1"/>
</dbReference>
<reference evidence="3 4" key="1">
    <citation type="submission" date="2016-10" db="EMBL/GenBank/DDBJ databases">
        <authorList>
            <person name="de Groot N.N."/>
        </authorList>
    </citation>
    <scope>NUCLEOTIDE SEQUENCE [LARGE SCALE GENOMIC DNA]</scope>
    <source>
        <strain evidence="3 4">Nv1</strain>
    </source>
</reference>
<feature type="chain" id="PRO_5011570851" evidence="2">
    <location>
        <begin position="25"/>
        <end position="67"/>
    </location>
</feature>
<organism evidence="3 4">
    <name type="scientific">Nitrosovibrio tenuis</name>
    <dbReference type="NCBI Taxonomy" id="1233"/>
    <lineage>
        <taxon>Bacteria</taxon>
        <taxon>Pseudomonadati</taxon>
        <taxon>Pseudomonadota</taxon>
        <taxon>Betaproteobacteria</taxon>
        <taxon>Nitrosomonadales</taxon>
        <taxon>Nitrosomonadaceae</taxon>
        <taxon>Nitrosovibrio</taxon>
    </lineage>
</organism>
<feature type="region of interest" description="Disordered" evidence="1">
    <location>
        <begin position="26"/>
        <end position="67"/>
    </location>
</feature>
<gene>
    <name evidence="3" type="ORF">SAMN05216387_10768</name>
</gene>
<dbReference type="EMBL" id="FOBH01000007">
    <property type="protein sequence ID" value="SEL24532.1"/>
    <property type="molecule type" value="Genomic_DNA"/>
</dbReference>
<proteinExistence type="predicted"/>
<evidence type="ECO:0000313" key="3">
    <source>
        <dbReference type="EMBL" id="SEL24532.1"/>
    </source>
</evidence>
<dbReference type="Proteomes" id="UP000198620">
    <property type="component" value="Unassembled WGS sequence"/>
</dbReference>
<dbReference type="OrthoDB" id="8564155at2"/>
<sequence length="67" mass="6991">MKTVHSLFLTLLVAASFSSPVALAGEPNTDAFTSQPGSDKSKATLGRDCPPEMSQEVNSPDAAILLE</sequence>
<protein>
    <submittedName>
        <fullName evidence="3">Uncharacterized protein</fullName>
    </submittedName>
</protein>
<evidence type="ECO:0000256" key="1">
    <source>
        <dbReference type="SAM" id="MobiDB-lite"/>
    </source>
</evidence>
<evidence type="ECO:0000313" key="4">
    <source>
        <dbReference type="Proteomes" id="UP000198620"/>
    </source>
</evidence>
<dbReference type="AlphaFoldDB" id="A0A1H7NM05"/>
<feature type="signal peptide" evidence="2">
    <location>
        <begin position="1"/>
        <end position="24"/>
    </location>
</feature>